<feature type="transmembrane region" description="Helical" evidence="1">
    <location>
        <begin position="98"/>
        <end position="118"/>
    </location>
</feature>
<keyword evidence="1" id="KW-0812">Transmembrane</keyword>
<gene>
    <name evidence="2" type="ORF">NCTC7582_02988</name>
</gene>
<sequence>MPLTFAHPAAVLPFSRKSKYIHFSALVLGSMAPDFEYFLRGRPIGEIGHTFVGFFLFNLPLVLFIYLIYQRFIQQPIMSHLPEFLQATESHQIAGNNIWKVFVFGYSALLGMLTHVIWDSFTHQNGLMVTKLRVLTQTYTFFGYQIPIYKFLQHGSTLFGIVLNFGYVYYRATLSKDKKIPAISPRKKLIFWSLLAVLTLGYVCLWQLINGIPLRSYGIWVVRIIDSFFGSILTLSFFLAYKKRTLKEKKTS</sequence>
<reference evidence="2 3" key="1">
    <citation type="submission" date="2018-06" db="EMBL/GenBank/DDBJ databases">
        <authorList>
            <consortium name="Pathogen Informatics"/>
            <person name="Doyle S."/>
        </authorList>
    </citation>
    <scope>NUCLEOTIDE SEQUENCE [LARGE SCALE GENOMIC DNA]</scope>
    <source>
        <strain evidence="2 3">NCTC7582</strain>
    </source>
</reference>
<feature type="transmembrane region" description="Helical" evidence="1">
    <location>
        <begin position="51"/>
        <end position="69"/>
    </location>
</feature>
<evidence type="ECO:0000313" key="3">
    <source>
        <dbReference type="Proteomes" id="UP000251431"/>
    </source>
</evidence>
<evidence type="ECO:0000313" key="2">
    <source>
        <dbReference type="EMBL" id="SPU00106.1"/>
    </source>
</evidence>
<organism evidence="2 3">
    <name type="scientific">Lysinibacillus capsici</name>
    <dbReference type="NCBI Taxonomy" id="2115968"/>
    <lineage>
        <taxon>Bacteria</taxon>
        <taxon>Bacillati</taxon>
        <taxon>Bacillota</taxon>
        <taxon>Bacilli</taxon>
        <taxon>Bacillales</taxon>
        <taxon>Bacillaceae</taxon>
        <taxon>Lysinibacillus</taxon>
    </lineage>
</organism>
<protein>
    <submittedName>
        <fullName evidence="2">Membrane protein</fullName>
    </submittedName>
</protein>
<keyword evidence="1" id="KW-1133">Transmembrane helix</keyword>
<dbReference type="EMBL" id="UAQE01000001">
    <property type="protein sequence ID" value="SPU00106.1"/>
    <property type="molecule type" value="Genomic_DNA"/>
</dbReference>
<feature type="transmembrane region" description="Helical" evidence="1">
    <location>
        <begin position="190"/>
        <end position="209"/>
    </location>
</feature>
<dbReference type="STRING" id="1421.A2J09_02395"/>
<feature type="transmembrane region" description="Helical" evidence="1">
    <location>
        <begin position="221"/>
        <end position="241"/>
    </location>
</feature>
<dbReference type="AlphaFoldDB" id="A0A2X0XQM1"/>
<keyword evidence="1" id="KW-0472">Membrane</keyword>
<dbReference type="Pfam" id="PF13803">
    <property type="entry name" value="DUF4184"/>
    <property type="match status" value="1"/>
</dbReference>
<accession>A0A2X0XQM1</accession>
<proteinExistence type="predicted"/>
<evidence type="ECO:0000256" key="1">
    <source>
        <dbReference type="SAM" id="Phobius"/>
    </source>
</evidence>
<dbReference type="Proteomes" id="UP000251431">
    <property type="component" value="Unassembled WGS sequence"/>
</dbReference>
<dbReference type="InterPro" id="IPR025238">
    <property type="entry name" value="DUF4184"/>
</dbReference>
<name>A0A2X0XQM1_9BACI</name>
<dbReference type="RefSeq" id="WP_112117595.1">
    <property type="nucleotide sequence ID" value="NZ_UAQE01000001.1"/>
</dbReference>
<feature type="transmembrane region" description="Helical" evidence="1">
    <location>
        <begin position="151"/>
        <end position="170"/>
    </location>
</feature>